<dbReference type="Proteomes" id="UP001325479">
    <property type="component" value="Chromosome"/>
</dbReference>
<keyword evidence="4" id="KW-1185">Reference proteome</keyword>
<keyword evidence="1" id="KW-1133">Transmembrane helix</keyword>
<keyword evidence="1" id="KW-0472">Membrane</keyword>
<feature type="chain" id="PRO_5045348540" evidence="2">
    <location>
        <begin position="22"/>
        <end position="115"/>
    </location>
</feature>
<reference evidence="3 4" key="1">
    <citation type="submission" date="2023-12" db="EMBL/GenBank/DDBJ databases">
        <title>Genome sequencing and assembly of bacterial species from a model synthetic community.</title>
        <authorList>
            <person name="Hogle S.L."/>
        </authorList>
    </citation>
    <scope>NUCLEOTIDE SEQUENCE [LARGE SCALE GENOMIC DNA]</scope>
    <source>
        <strain evidence="3 4">HAMBI 2494</strain>
    </source>
</reference>
<evidence type="ECO:0000256" key="2">
    <source>
        <dbReference type="SAM" id="SignalP"/>
    </source>
</evidence>
<dbReference type="RefSeq" id="WP_157977858.1">
    <property type="nucleotide sequence ID" value="NZ_CP139965.1"/>
</dbReference>
<feature type="transmembrane region" description="Helical" evidence="1">
    <location>
        <begin position="26"/>
        <end position="50"/>
    </location>
</feature>
<keyword evidence="1" id="KW-0812">Transmembrane</keyword>
<name>A0ABZ0WLY4_9BURK</name>
<dbReference type="EMBL" id="CP139965">
    <property type="protein sequence ID" value="WQD78377.1"/>
    <property type="molecule type" value="Genomic_DNA"/>
</dbReference>
<sequence length="115" mass="12075">MTASAVIAASVVAANAGTAKAGSAVLTVIITAAASFAGAALAAWMSLRIAGQRMQHERRQEAVKRAFDSAGSHMAVVAIDKYVQFCEEYTDLFRETLRGIIQTGPHENALSYAAC</sequence>
<gene>
    <name evidence="3" type="ORF">U0042_01265</name>
</gene>
<evidence type="ECO:0000313" key="4">
    <source>
        <dbReference type="Proteomes" id="UP001325479"/>
    </source>
</evidence>
<evidence type="ECO:0000313" key="3">
    <source>
        <dbReference type="EMBL" id="WQD78377.1"/>
    </source>
</evidence>
<organism evidence="3 4">
    <name type="scientific">Paraburkholderia kururiensis</name>
    <dbReference type="NCBI Taxonomy" id="984307"/>
    <lineage>
        <taxon>Bacteria</taxon>
        <taxon>Pseudomonadati</taxon>
        <taxon>Pseudomonadota</taxon>
        <taxon>Betaproteobacteria</taxon>
        <taxon>Burkholderiales</taxon>
        <taxon>Burkholderiaceae</taxon>
        <taxon>Paraburkholderia</taxon>
    </lineage>
</organism>
<protein>
    <submittedName>
        <fullName evidence="3">Uncharacterized protein</fullName>
    </submittedName>
</protein>
<accession>A0ABZ0WLY4</accession>
<evidence type="ECO:0000256" key="1">
    <source>
        <dbReference type="SAM" id="Phobius"/>
    </source>
</evidence>
<proteinExistence type="predicted"/>
<keyword evidence="2" id="KW-0732">Signal</keyword>
<feature type="signal peptide" evidence="2">
    <location>
        <begin position="1"/>
        <end position="21"/>
    </location>
</feature>